<evidence type="ECO:0000259" key="2">
    <source>
        <dbReference type="Pfam" id="PF18648"/>
    </source>
</evidence>
<feature type="domain" description="Tse2 ADP-ribosyltransferase toxin" evidence="2">
    <location>
        <begin position="25"/>
        <end position="100"/>
    </location>
</feature>
<protein>
    <recommendedName>
        <fullName evidence="2">Tse2 ADP-ribosyltransferase toxin domain-containing protein</fullName>
    </recommendedName>
</protein>
<gene>
    <name evidence="3" type="ORF">PsYK624_096660</name>
</gene>
<proteinExistence type="predicted"/>
<feature type="region of interest" description="Disordered" evidence="1">
    <location>
        <begin position="1"/>
        <end position="38"/>
    </location>
</feature>
<comment type="caution">
    <text evidence="3">The sequence shown here is derived from an EMBL/GenBank/DDBJ whole genome shotgun (WGS) entry which is preliminary data.</text>
</comment>
<dbReference type="InterPro" id="IPR041018">
    <property type="entry name" value="ADPRTs_Tse2"/>
</dbReference>
<dbReference type="AlphaFoldDB" id="A0A9P3LGW7"/>
<dbReference type="OrthoDB" id="2800305at2759"/>
<organism evidence="3 4">
    <name type="scientific">Phanerochaete sordida</name>
    <dbReference type="NCBI Taxonomy" id="48140"/>
    <lineage>
        <taxon>Eukaryota</taxon>
        <taxon>Fungi</taxon>
        <taxon>Dikarya</taxon>
        <taxon>Basidiomycota</taxon>
        <taxon>Agaricomycotina</taxon>
        <taxon>Agaricomycetes</taxon>
        <taxon>Polyporales</taxon>
        <taxon>Phanerochaetaceae</taxon>
        <taxon>Phanerochaete</taxon>
    </lineage>
</organism>
<evidence type="ECO:0000313" key="4">
    <source>
        <dbReference type="Proteomes" id="UP000703269"/>
    </source>
</evidence>
<name>A0A9P3LGW7_9APHY</name>
<keyword evidence="4" id="KW-1185">Reference proteome</keyword>
<dbReference type="EMBL" id="BPQB01000033">
    <property type="protein sequence ID" value="GJE93507.1"/>
    <property type="molecule type" value="Genomic_DNA"/>
</dbReference>
<evidence type="ECO:0000313" key="3">
    <source>
        <dbReference type="EMBL" id="GJE93507.1"/>
    </source>
</evidence>
<sequence length="243" mass="26396">MSHPHPRLYRGGNLSSPKFDNVRPNDIQTDGDGNVHPGTGGISTFSVKNACWDNNKTWVLLDTTVLPPGLQARNDLGNHWSIEPAAQMPMATYVSYLTQLNPLAVRYDRLSLRADEPAPAPRPLKAQSTHADRATRFVYGALVAVVHAGTPVDGWDANDYAYIAEIAHGLEDGDVPLDKVVWRGGGWTKEKASVAAAVAARIAHEDARVKESGDEDAQADAYNDHAYLRLVLALDDKENPVAV</sequence>
<dbReference type="Proteomes" id="UP000703269">
    <property type="component" value="Unassembled WGS sequence"/>
</dbReference>
<reference evidence="3 4" key="1">
    <citation type="submission" date="2021-08" db="EMBL/GenBank/DDBJ databases">
        <title>Draft Genome Sequence of Phanerochaete sordida strain YK-624.</title>
        <authorList>
            <person name="Mori T."/>
            <person name="Dohra H."/>
            <person name="Suzuki T."/>
            <person name="Kawagishi H."/>
            <person name="Hirai H."/>
        </authorList>
    </citation>
    <scope>NUCLEOTIDE SEQUENCE [LARGE SCALE GENOMIC DNA]</scope>
    <source>
        <strain evidence="3 4">YK-624</strain>
    </source>
</reference>
<dbReference type="Pfam" id="PF18648">
    <property type="entry name" value="ADPRTs_Tse2"/>
    <property type="match status" value="1"/>
</dbReference>
<accession>A0A9P3LGW7</accession>
<evidence type="ECO:0000256" key="1">
    <source>
        <dbReference type="SAM" id="MobiDB-lite"/>
    </source>
</evidence>